<evidence type="ECO:0000313" key="3">
    <source>
        <dbReference type="Proteomes" id="UP001054837"/>
    </source>
</evidence>
<proteinExistence type="predicted"/>
<sequence>MNINLIVKVRRVDWPITKIQKQPPPRSSGMRGMSLLSEDEDKSGGDFIRHRDASGRQGAPPSRQGSSSPTSSDDSPEVGVTSGSTSLKIPC</sequence>
<protein>
    <submittedName>
        <fullName evidence="2">Uncharacterized protein</fullName>
    </submittedName>
</protein>
<organism evidence="2 3">
    <name type="scientific">Caerostris darwini</name>
    <dbReference type="NCBI Taxonomy" id="1538125"/>
    <lineage>
        <taxon>Eukaryota</taxon>
        <taxon>Metazoa</taxon>
        <taxon>Ecdysozoa</taxon>
        <taxon>Arthropoda</taxon>
        <taxon>Chelicerata</taxon>
        <taxon>Arachnida</taxon>
        <taxon>Araneae</taxon>
        <taxon>Araneomorphae</taxon>
        <taxon>Entelegynae</taxon>
        <taxon>Araneoidea</taxon>
        <taxon>Araneidae</taxon>
        <taxon>Caerostris</taxon>
    </lineage>
</organism>
<reference evidence="2 3" key="1">
    <citation type="submission" date="2021-06" db="EMBL/GenBank/DDBJ databases">
        <title>Caerostris darwini draft genome.</title>
        <authorList>
            <person name="Kono N."/>
            <person name="Arakawa K."/>
        </authorList>
    </citation>
    <scope>NUCLEOTIDE SEQUENCE [LARGE SCALE GENOMIC DNA]</scope>
</reference>
<feature type="compositionally biased region" description="Polar residues" evidence="1">
    <location>
        <begin position="81"/>
        <end position="91"/>
    </location>
</feature>
<comment type="caution">
    <text evidence="2">The sequence shown here is derived from an EMBL/GenBank/DDBJ whole genome shotgun (WGS) entry which is preliminary data.</text>
</comment>
<feature type="region of interest" description="Disordered" evidence="1">
    <location>
        <begin position="15"/>
        <end position="91"/>
    </location>
</feature>
<evidence type="ECO:0000256" key="1">
    <source>
        <dbReference type="SAM" id="MobiDB-lite"/>
    </source>
</evidence>
<evidence type="ECO:0000313" key="2">
    <source>
        <dbReference type="EMBL" id="GIX96306.1"/>
    </source>
</evidence>
<feature type="compositionally biased region" description="Low complexity" evidence="1">
    <location>
        <begin position="60"/>
        <end position="73"/>
    </location>
</feature>
<dbReference type="EMBL" id="BPLQ01002893">
    <property type="protein sequence ID" value="GIX96306.1"/>
    <property type="molecule type" value="Genomic_DNA"/>
</dbReference>
<keyword evidence="3" id="KW-1185">Reference proteome</keyword>
<dbReference type="Proteomes" id="UP001054837">
    <property type="component" value="Unassembled WGS sequence"/>
</dbReference>
<dbReference type="AlphaFoldDB" id="A0AAV4PJL5"/>
<name>A0AAV4PJL5_9ARAC</name>
<gene>
    <name evidence="2" type="ORF">CDAR_459291</name>
</gene>
<accession>A0AAV4PJL5</accession>
<feature type="compositionally biased region" description="Basic and acidic residues" evidence="1">
    <location>
        <begin position="42"/>
        <end position="54"/>
    </location>
</feature>